<reference evidence="1 2" key="1">
    <citation type="submission" date="2019-05" db="EMBL/GenBank/DDBJ databases">
        <title>Another draft genome of Portunus trituberculatus and its Hox gene families provides insights of decapod evolution.</title>
        <authorList>
            <person name="Jeong J.-H."/>
            <person name="Song I."/>
            <person name="Kim S."/>
            <person name="Choi T."/>
            <person name="Kim D."/>
            <person name="Ryu S."/>
            <person name="Kim W."/>
        </authorList>
    </citation>
    <scope>NUCLEOTIDE SEQUENCE [LARGE SCALE GENOMIC DNA]</scope>
    <source>
        <tissue evidence="1">Muscle</tissue>
    </source>
</reference>
<accession>A0A5B7GCN6</accession>
<name>A0A5B7GCN6_PORTR</name>
<gene>
    <name evidence="1" type="ORF">E2C01_049292</name>
</gene>
<evidence type="ECO:0000313" key="1">
    <source>
        <dbReference type="EMBL" id="MPC55359.1"/>
    </source>
</evidence>
<comment type="caution">
    <text evidence="1">The sequence shown here is derived from an EMBL/GenBank/DDBJ whole genome shotgun (WGS) entry which is preliminary data.</text>
</comment>
<dbReference type="AlphaFoldDB" id="A0A5B7GCN6"/>
<sequence length="134" mass="15399">MNAHRECNTTTTTTTTTTTSILTRQCQKVLGVCATRNPQLLMRTIVRRHSPVGHPLLIPRDSLGHTTAVITRRPLQYAHRHHISDPTVPVRRHRRQTFPFYRMVCPALRLTSPFTHQLPDYDHEGPISIPHLDK</sequence>
<keyword evidence="2" id="KW-1185">Reference proteome</keyword>
<organism evidence="1 2">
    <name type="scientific">Portunus trituberculatus</name>
    <name type="common">Swimming crab</name>
    <name type="synonym">Neptunus trituberculatus</name>
    <dbReference type="NCBI Taxonomy" id="210409"/>
    <lineage>
        <taxon>Eukaryota</taxon>
        <taxon>Metazoa</taxon>
        <taxon>Ecdysozoa</taxon>
        <taxon>Arthropoda</taxon>
        <taxon>Crustacea</taxon>
        <taxon>Multicrustacea</taxon>
        <taxon>Malacostraca</taxon>
        <taxon>Eumalacostraca</taxon>
        <taxon>Eucarida</taxon>
        <taxon>Decapoda</taxon>
        <taxon>Pleocyemata</taxon>
        <taxon>Brachyura</taxon>
        <taxon>Eubrachyura</taxon>
        <taxon>Portunoidea</taxon>
        <taxon>Portunidae</taxon>
        <taxon>Portuninae</taxon>
        <taxon>Portunus</taxon>
    </lineage>
</organism>
<evidence type="ECO:0000313" key="2">
    <source>
        <dbReference type="Proteomes" id="UP000324222"/>
    </source>
</evidence>
<dbReference type="Proteomes" id="UP000324222">
    <property type="component" value="Unassembled WGS sequence"/>
</dbReference>
<dbReference type="EMBL" id="VSRR010013105">
    <property type="protein sequence ID" value="MPC55359.1"/>
    <property type="molecule type" value="Genomic_DNA"/>
</dbReference>
<protein>
    <submittedName>
        <fullName evidence="1">Uncharacterized protein</fullName>
    </submittedName>
</protein>
<proteinExistence type="predicted"/>